<name>A0A8X7ZTY6_POPTO</name>
<keyword evidence="2" id="KW-1133">Transmembrane helix</keyword>
<accession>A0A8X7ZTY6</accession>
<sequence>MGIATYLSQLLCGRDAPPISSSVVTLNSQLAEIQPPPPALSLTVNQETSQPSNLQPSSPAMVPESQLPETPAQVLSPAVNQEGTRQPQEQELSIAINEKPTNKESVVNKRVPWEKILIAFCFAAALEIDLPYEKNNQHAKPNLKFCLRLVSITLTFVSLTVSQLIRKKFPVASRMLGKVGIGLGVTAFFIIMASPLMTMSQLKHAT</sequence>
<dbReference type="OrthoDB" id="1745749at2759"/>
<feature type="region of interest" description="Disordered" evidence="1">
    <location>
        <begin position="37"/>
        <end position="71"/>
    </location>
</feature>
<comment type="caution">
    <text evidence="3">The sequence shown here is derived from an EMBL/GenBank/DDBJ whole genome shotgun (WGS) entry which is preliminary data.</text>
</comment>
<dbReference type="PANTHER" id="PTHR34741:SF1">
    <property type="entry name" value="PGG DOMAIN-CONTAINING PROTEIN"/>
    <property type="match status" value="1"/>
</dbReference>
<gene>
    <name evidence="3" type="ORF">POTOM_017080</name>
</gene>
<dbReference type="EMBL" id="JAAWWB010000008">
    <property type="protein sequence ID" value="KAG6777263.1"/>
    <property type="molecule type" value="Genomic_DNA"/>
</dbReference>
<evidence type="ECO:0000313" key="4">
    <source>
        <dbReference type="Proteomes" id="UP000886885"/>
    </source>
</evidence>
<keyword evidence="2" id="KW-0812">Transmembrane</keyword>
<feature type="compositionally biased region" description="Polar residues" evidence="1">
    <location>
        <begin position="42"/>
        <end position="58"/>
    </location>
</feature>
<keyword evidence="4" id="KW-1185">Reference proteome</keyword>
<reference evidence="3" key="1">
    <citation type="journal article" date="2020" name="bioRxiv">
        <title>Hybrid origin of Populus tomentosa Carr. identified through genome sequencing and phylogenomic analysis.</title>
        <authorList>
            <person name="An X."/>
            <person name="Gao K."/>
            <person name="Chen Z."/>
            <person name="Li J."/>
            <person name="Yang X."/>
            <person name="Yang X."/>
            <person name="Zhou J."/>
            <person name="Guo T."/>
            <person name="Zhao T."/>
            <person name="Huang S."/>
            <person name="Miao D."/>
            <person name="Khan W.U."/>
            <person name="Rao P."/>
            <person name="Ye M."/>
            <person name="Lei B."/>
            <person name="Liao W."/>
            <person name="Wang J."/>
            <person name="Ji L."/>
            <person name="Li Y."/>
            <person name="Guo B."/>
            <person name="Mustafa N.S."/>
            <person name="Li S."/>
            <person name="Yun Q."/>
            <person name="Keller S.R."/>
            <person name="Mao J."/>
            <person name="Zhang R."/>
            <person name="Strauss S.H."/>
        </authorList>
    </citation>
    <scope>NUCLEOTIDE SEQUENCE</scope>
    <source>
        <strain evidence="3">GM15</strain>
        <tissue evidence="3">Leaf</tissue>
    </source>
</reference>
<evidence type="ECO:0000256" key="1">
    <source>
        <dbReference type="SAM" id="MobiDB-lite"/>
    </source>
</evidence>
<dbReference type="AlphaFoldDB" id="A0A8X7ZTY6"/>
<proteinExistence type="predicted"/>
<evidence type="ECO:0000313" key="3">
    <source>
        <dbReference type="EMBL" id="KAG6777263.1"/>
    </source>
</evidence>
<protein>
    <submittedName>
        <fullName evidence="3">Uncharacterized protein</fullName>
    </submittedName>
</protein>
<dbReference type="Proteomes" id="UP000886885">
    <property type="component" value="Chromosome 4D"/>
</dbReference>
<evidence type="ECO:0000256" key="2">
    <source>
        <dbReference type="SAM" id="Phobius"/>
    </source>
</evidence>
<keyword evidence="2" id="KW-0472">Membrane</keyword>
<feature type="transmembrane region" description="Helical" evidence="2">
    <location>
        <begin position="177"/>
        <end position="197"/>
    </location>
</feature>
<organism evidence="3 4">
    <name type="scientific">Populus tomentosa</name>
    <name type="common">Chinese white poplar</name>
    <dbReference type="NCBI Taxonomy" id="118781"/>
    <lineage>
        <taxon>Eukaryota</taxon>
        <taxon>Viridiplantae</taxon>
        <taxon>Streptophyta</taxon>
        <taxon>Embryophyta</taxon>
        <taxon>Tracheophyta</taxon>
        <taxon>Spermatophyta</taxon>
        <taxon>Magnoliopsida</taxon>
        <taxon>eudicotyledons</taxon>
        <taxon>Gunneridae</taxon>
        <taxon>Pentapetalae</taxon>
        <taxon>rosids</taxon>
        <taxon>fabids</taxon>
        <taxon>Malpighiales</taxon>
        <taxon>Salicaceae</taxon>
        <taxon>Saliceae</taxon>
        <taxon>Populus</taxon>
    </lineage>
</organism>
<dbReference type="PANTHER" id="PTHR34741">
    <property type="entry name" value="IMAP FAMILY MEMBER 1, PUTATIVE-RELATED"/>
    <property type="match status" value="1"/>
</dbReference>